<evidence type="ECO:0000256" key="1">
    <source>
        <dbReference type="ARBA" id="ARBA00009865"/>
    </source>
</evidence>
<dbReference type="GO" id="GO:0004553">
    <property type="term" value="F:hydrolase activity, hydrolyzing O-glycosyl compounds"/>
    <property type="evidence" value="ECO:0007669"/>
    <property type="project" value="InterPro"/>
</dbReference>
<dbReference type="Proteomes" id="UP000076552">
    <property type="component" value="Unassembled WGS sequence"/>
</dbReference>
<evidence type="ECO:0000256" key="2">
    <source>
        <dbReference type="ARBA" id="ARBA00022801"/>
    </source>
</evidence>
<dbReference type="GO" id="GO:0005975">
    <property type="term" value="P:carbohydrate metabolic process"/>
    <property type="evidence" value="ECO:0007669"/>
    <property type="project" value="InterPro"/>
</dbReference>
<dbReference type="InterPro" id="IPR006710">
    <property type="entry name" value="Glyco_hydro_43"/>
</dbReference>
<feature type="site" description="Important for catalytic activity, responsible for pKa modulation of the active site Glu and correct orientation of both the proton donor and substrate" evidence="4">
    <location>
        <position position="156"/>
    </location>
</feature>
<evidence type="ECO:0000256" key="4">
    <source>
        <dbReference type="PIRSR" id="PIRSR606710-2"/>
    </source>
</evidence>
<dbReference type="Gene3D" id="2.60.120.200">
    <property type="match status" value="1"/>
</dbReference>
<keyword evidence="3 5" id="KW-0326">Glycosidase</keyword>
<dbReference type="InterPro" id="IPR041542">
    <property type="entry name" value="GH43_C2"/>
</dbReference>
<sequence>MRPNAKYLGLLAILCSTATAQNQTSYNPSLPGWHSDPSCVFVAERDNTTFCTTSSFLLTPGLPVLVSQDLVNWKTASHAISRESQLPDYAQSIPQSDGIWAATIRYHNGTFYIVTIYRSNILEGKEGKKGLIFNTTDPYSDSAWGDPIRYDTADIDPDLFWDDDGTAYSTTAGISIATIDPATGIRGEAHNIWNGTTGEFLEGPHLYKKDGIYYLMIAEGGSGLNHSVTIARSKKILGPYESNPANPVLTNAHTDQYFQNIGHADLFQDAYGQWWSSALCWRSGPEGLSYPMGREMVVTPVSWPEGDWPTFAPVRGRVEGWTRPLVKDIPGDGSLFNDDVIDFEDPSLPSHFAFWRFPNRESYAVSPAGHPGTLQLTQSWGSIMDGVDNFTAGFDRIDRTLIMRLQVDTLFEYSVDADFSPKTQGEEVGVTVFLNEVQNINLGIVMLPSNTTFNSTATGRNGPRVRPHLRFRVSGGGSLNKKEIPETVVKPVPCSWAGQPIRLTIRAEDSERYSLYAASSARAKETEIKLGTAPSSLVSGGMGDFTGGGTGDKDRR</sequence>
<dbReference type="STRING" id="708197.A0A166PKA2"/>
<feature type="signal peptide" evidence="7">
    <location>
        <begin position="1"/>
        <end position="20"/>
    </location>
</feature>
<protein>
    <submittedName>
        <fullName evidence="9">Xylosidase: arabinofuranosidase</fullName>
    </submittedName>
</protein>
<name>A0A166PKA2_9PEZI</name>
<dbReference type="CDD" id="cd18833">
    <property type="entry name" value="GH43_PcXyl-like"/>
    <property type="match status" value="1"/>
</dbReference>
<dbReference type="Pfam" id="PF04616">
    <property type="entry name" value="Glyco_hydro_43"/>
    <property type="match status" value="1"/>
</dbReference>
<feature type="domain" description="Beta-xylosidase C-terminal Concanavalin A-like" evidence="8">
    <location>
        <begin position="342"/>
        <end position="453"/>
    </location>
</feature>
<dbReference type="InterPro" id="IPR023296">
    <property type="entry name" value="Glyco_hydro_beta-prop_sf"/>
</dbReference>
<evidence type="ECO:0000256" key="5">
    <source>
        <dbReference type="RuleBase" id="RU361187"/>
    </source>
</evidence>
<feature type="chain" id="PRO_5007878322" evidence="7">
    <location>
        <begin position="21"/>
        <end position="556"/>
    </location>
</feature>
<gene>
    <name evidence="9" type="ORF">CT0861_08309</name>
</gene>
<dbReference type="EMBL" id="LFIV01000161">
    <property type="protein sequence ID" value="KZL66872.1"/>
    <property type="molecule type" value="Genomic_DNA"/>
</dbReference>
<evidence type="ECO:0000259" key="8">
    <source>
        <dbReference type="Pfam" id="PF17851"/>
    </source>
</evidence>
<dbReference type="Gene3D" id="2.115.10.20">
    <property type="entry name" value="Glycosyl hydrolase domain, family 43"/>
    <property type="match status" value="1"/>
</dbReference>
<evidence type="ECO:0000313" key="9">
    <source>
        <dbReference type="EMBL" id="KZL66872.1"/>
    </source>
</evidence>
<evidence type="ECO:0000256" key="6">
    <source>
        <dbReference type="SAM" id="MobiDB-lite"/>
    </source>
</evidence>
<keyword evidence="7" id="KW-0732">Signal</keyword>
<dbReference type="PANTHER" id="PTHR42812">
    <property type="entry name" value="BETA-XYLOSIDASE"/>
    <property type="match status" value="1"/>
</dbReference>
<dbReference type="Pfam" id="PF17851">
    <property type="entry name" value="GH43_C2"/>
    <property type="match status" value="1"/>
</dbReference>
<comment type="caution">
    <text evidence="9">The sequence shown here is derived from an EMBL/GenBank/DDBJ whole genome shotgun (WGS) entry which is preliminary data.</text>
</comment>
<dbReference type="InterPro" id="IPR013320">
    <property type="entry name" value="ConA-like_dom_sf"/>
</dbReference>
<organism evidence="9 10">
    <name type="scientific">Colletotrichum tofieldiae</name>
    <dbReference type="NCBI Taxonomy" id="708197"/>
    <lineage>
        <taxon>Eukaryota</taxon>
        <taxon>Fungi</taxon>
        <taxon>Dikarya</taxon>
        <taxon>Ascomycota</taxon>
        <taxon>Pezizomycotina</taxon>
        <taxon>Sordariomycetes</taxon>
        <taxon>Hypocreomycetidae</taxon>
        <taxon>Glomerellales</taxon>
        <taxon>Glomerellaceae</taxon>
        <taxon>Colletotrichum</taxon>
        <taxon>Colletotrichum spaethianum species complex</taxon>
    </lineage>
</organism>
<evidence type="ECO:0000256" key="7">
    <source>
        <dbReference type="SAM" id="SignalP"/>
    </source>
</evidence>
<proteinExistence type="inferred from homology"/>
<dbReference type="PANTHER" id="PTHR42812:SF17">
    <property type="entry name" value="BETA-XYLOSIDASE C-TERMINAL CONCANAVALIN A-LIKE DOMAIN-CONTAINING PROTEIN-RELATED"/>
    <property type="match status" value="1"/>
</dbReference>
<comment type="similarity">
    <text evidence="1 5">Belongs to the glycosyl hydrolase 43 family.</text>
</comment>
<evidence type="ECO:0000313" key="10">
    <source>
        <dbReference type="Proteomes" id="UP000076552"/>
    </source>
</evidence>
<reference evidence="9 10" key="1">
    <citation type="submission" date="2015-06" db="EMBL/GenBank/DDBJ databases">
        <title>Survival trade-offs in plant roots during colonization by closely related pathogenic and mutualistic fungi.</title>
        <authorList>
            <person name="Hacquard S."/>
            <person name="Kracher B."/>
            <person name="Hiruma K."/>
            <person name="Weinman A."/>
            <person name="Muench P."/>
            <person name="Garrido Oter R."/>
            <person name="Ver Loren van Themaat E."/>
            <person name="Dallerey J.-F."/>
            <person name="Damm U."/>
            <person name="Henrissat B."/>
            <person name="Lespinet O."/>
            <person name="Thon M."/>
            <person name="Kemen E."/>
            <person name="McHardy A.C."/>
            <person name="Schulze-Lefert P."/>
            <person name="O'Connell R.J."/>
        </authorList>
    </citation>
    <scope>NUCLEOTIDE SEQUENCE [LARGE SCALE GENOMIC DNA]</scope>
    <source>
        <strain evidence="9 10">0861</strain>
    </source>
</reference>
<dbReference type="SUPFAM" id="SSF75005">
    <property type="entry name" value="Arabinanase/levansucrase/invertase"/>
    <property type="match status" value="1"/>
</dbReference>
<dbReference type="SUPFAM" id="SSF49899">
    <property type="entry name" value="Concanavalin A-like lectins/glucanases"/>
    <property type="match status" value="1"/>
</dbReference>
<dbReference type="InterPro" id="IPR051795">
    <property type="entry name" value="Glycosyl_Hydrlase_43"/>
</dbReference>
<evidence type="ECO:0000256" key="3">
    <source>
        <dbReference type="ARBA" id="ARBA00023295"/>
    </source>
</evidence>
<accession>A0A166PKA2</accession>
<feature type="region of interest" description="Disordered" evidence="6">
    <location>
        <begin position="531"/>
        <end position="556"/>
    </location>
</feature>
<keyword evidence="2 5" id="KW-0378">Hydrolase</keyword>
<keyword evidence="10" id="KW-1185">Reference proteome</keyword>
<dbReference type="AlphaFoldDB" id="A0A166PKA2"/>
<feature type="compositionally biased region" description="Gly residues" evidence="6">
    <location>
        <begin position="540"/>
        <end position="550"/>
    </location>
</feature>